<evidence type="ECO:0000259" key="1">
    <source>
        <dbReference type="Pfam" id="PF05239"/>
    </source>
</evidence>
<dbReference type="InterPro" id="IPR027275">
    <property type="entry name" value="PRC-brl_dom"/>
</dbReference>
<accession>A0A1H4V749</accession>
<dbReference type="OrthoDB" id="9790355at2"/>
<protein>
    <submittedName>
        <fullName evidence="2">Sporulation protein YlmC, PRC-barrel domain family</fullName>
    </submittedName>
</protein>
<evidence type="ECO:0000313" key="3">
    <source>
        <dbReference type="Proteomes" id="UP000183561"/>
    </source>
</evidence>
<organism evidence="2 3">
    <name type="scientific">Rhodococcus koreensis</name>
    <dbReference type="NCBI Taxonomy" id="99653"/>
    <lineage>
        <taxon>Bacteria</taxon>
        <taxon>Bacillati</taxon>
        <taxon>Actinomycetota</taxon>
        <taxon>Actinomycetes</taxon>
        <taxon>Mycobacteriales</taxon>
        <taxon>Nocardiaceae</taxon>
        <taxon>Rhodococcus</taxon>
    </lineage>
</organism>
<reference evidence="3" key="1">
    <citation type="submission" date="2016-10" db="EMBL/GenBank/DDBJ databases">
        <authorList>
            <person name="Varghese N."/>
            <person name="Submissions S."/>
        </authorList>
    </citation>
    <scope>NUCLEOTIDE SEQUENCE [LARGE SCALE GENOMIC DNA]</scope>
    <source>
        <strain evidence="3">DSM 44498</strain>
    </source>
</reference>
<dbReference type="Proteomes" id="UP000183561">
    <property type="component" value="Unassembled WGS sequence"/>
</dbReference>
<dbReference type="EMBL" id="FNSV01000005">
    <property type="protein sequence ID" value="SEC76438.1"/>
    <property type="molecule type" value="Genomic_DNA"/>
</dbReference>
<keyword evidence="3" id="KW-1185">Reference proteome</keyword>
<dbReference type="AlphaFoldDB" id="A0A1H4V749"/>
<evidence type="ECO:0000313" key="2">
    <source>
        <dbReference type="EMBL" id="SEC76438.1"/>
    </source>
</evidence>
<feature type="domain" description="PRC-barrel" evidence="1">
    <location>
        <begin position="21"/>
        <end position="80"/>
    </location>
</feature>
<gene>
    <name evidence="2" type="ORF">SAMN04490239_5363</name>
</gene>
<dbReference type="RefSeq" id="WP_072943719.1">
    <property type="nucleotide sequence ID" value="NZ_FNSV01000005.1"/>
</dbReference>
<dbReference type="Pfam" id="PF05239">
    <property type="entry name" value="PRC"/>
    <property type="match status" value="1"/>
</dbReference>
<proteinExistence type="predicted"/>
<sequence>MNAHRRSSSAAPTTGSARTVVTVARLLGKSIIARTGRSVGRVDDIVVRVDGGTESPPVTGIVAAVGGRRVYVPTWRIRSLEGGRVSLSTNAISSRGFALRSGEILVRAGILGHRFVDRCTAELVLAVDAELDNTGGEWMLSRVVTCPRRRIGTHWRVHDRGRITRDWTRVEPSA</sequence>
<name>A0A1H4V749_9NOCA</name>